<organism evidence="2">
    <name type="scientific">Harpegnathos saltator</name>
    <name type="common">Jerdon's jumping ant</name>
    <dbReference type="NCBI Taxonomy" id="610380"/>
    <lineage>
        <taxon>Eukaryota</taxon>
        <taxon>Metazoa</taxon>
        <taxon>Ecdysozoa</taxon>
        <taxon>Arthropoda</taxon>
        <taxon>Hexapoda</taxon>
        <taxon>Insecta</taxon>
        <taxon>Pterygota</taxon>
        <taxon>Neoptera</taxon>
        <taxon>Endopterygota</taxon>
        <taxon>Hymenoptera</taxon>
        <taxon>Apocrita</taxon>
        <taxon>Aculeata</taxon>
        <taxon>Formicoidea</taxon>
        <taxon>Formicidae</taxon>
        <taxon>Ponerinae</taxon>
        <taxon>Ponerini</taxon>
        <taxon>Harpegnathos</taxon>
    </lineage>
</organism>
<keyword evidence="2" id="KW-1185">Reference proteome</keyword>
<feature type="non-terminal residue" evidence="1">
    <location>
        <position position="1"/>
    </location>
</feature>
<dbReference type="EMBL" id="GL451261">
    <property type="protein sequence ID" value="EFN79591.1"/>
    <property type="molecule type" value="Genomic_DNA"/>
</dbReference>
<dbReference type="InParanoid" id="E2BXJ0"/>
<dbReference type="AlphaFoldDB" id="E2BXJ0"/>
<accession>E2BXJ0</accession>
<evidence type="ECO:0000313" key="2">
    <source>
        <dbReference type="Proteomes" id="UP000008237"/>
    </source>
</evidence>
<reference evidence="1 2" key="1">
    <citation type="journal article" date="2010" name="Science">
        <title>Genomic comparison of the ants Camponotus floridanus and Harpegnathos saltator.</title>
        <authorList>
            <person name="Bonasio R."/>
            <person name="Zhang G."/>
            <person name="Ye C."/>
            <person name="Mutti N.S."/>
            <person name="Fang X."/>
            <person name="Qin N."/>
            <person name="Donahue G."/>
            <person name="Yang P."/>
            <person name="Li Q."/>
            <person name="Li C."/>
            <person name="Zhang P."/>
            <person name="Huang Z."/>
            <person name="Berger S.L."/>
            <person name="Reinberg D."/>
            <person name="Wang J."/>
            <person name="Liebig J."/>
        </authorList>
    </citation>
    <scope>NUCLEOTIDE SEQUENCE [LARGE SCALE GENOMIC DNA]</scope>
    <source>
        <strain evidence="1 2">R22 G/1</strain>
    </source>
</reference>
<feature type="non-terminal residue" evidence="1">
    <location>
        <position position="23"/>
    </location>
</feature>
<evidence type="ECO:0000313" key="1">
    <source>
        <dbReference type="EMBL" id="EFN79591.1"/>
    </source>
</evidence>
<proteinExistence type="predicted"/>
<sequence>VTHYFWREYQGRGIQYFHLLIWI</sequence>
<name>E2BXJ0_HARSA</name>
<protein>
    <submittedName>
        <fullName evidence="1">Uncharacterized protein</fullName>
    </submittedName>
</protein>
<gene>
    <name evidence="1" type="ORF">EAI_17368</name>
</gene>
<dbReference type="Proteomes" id="UP000008237">
    <property type="component" value="Unassembled WGS sequence"/>
</dbReference>